<feature type="transmembrane region" description="Helical" evidence="4">
    <location>
        <begin position="349"/>
        <end position="373"/>
    </location>
</feature>
<dbReference type="SUPFAM" id="SSF103473">
    <property type="entry name" value="MFS general substrate transporter"/>
    <property type="match status" value="1"/>
</dbReference>
<comment type="caution">
    <text evidence="6">The sequence shown here is derived from an EMBL/GenBank/DDBJ whole genome shotgun (WGS) entry which is preliminary data.</text>
</comment>
<feature type="transmembrane region" description="Helical" evidence="4">
    <location>
        <begin position="109"/>
        <end position="129"/>
    </location>
</feature>
<keyword evidence="2 4" id="KW-1133">Transmembrane helix</keyword>
<evidence type="ECO:0000256" key="4">
    <source>
        <dbReference type="SAM" id="Phobius"/>
    </source>
</evidence>
<feature type="transmembrane region" description="Helical" evidence="4">
    <location>
        <begin position="314"/>
        <end position="337"/>
    </location>
</feature>
<keyword evidence="7" id="KW-1185">Reference proteome</keyword>
<sequence>MAILTKREEYARAWPVLIASALGAGTGVFPLVFYSLGALVGPLTEHFGWSRTEVTAAPMFFTVASMVSGVFVGGLADRIGARRVVIASQVLLVIGLAGMALIGPAIWTLYAGYFLLAILGAGTFTMTWARAITGWFVAGRGLALGLSLVGTGLIGAALPPYVNALVLRDGWQAGYLGLAALPLILGLPITILLFREPEEVAANAEITTPMAVEGADFADAIRTGTFWQMTLAFFVAAMAIAAVMVHAIPMMTDRGIDKSTAAAITSLIGIAVTIGRLFSGYLLDTISPRIVGFLAFVAPAAACALLLLPGNSLILCGLAVALIGLAGGAEHDIAGYITASVFGRRNYGAIYGLLYTIYCFGSGIGPLLMGAAVDHFHNYRLGLIVALCGFLVAALLIAMLRTTRPDEAHETPVSLRKGYAR</sequence>
<accession>A0A838L6X8</accession>
<dbReference type="RefSeq" id="WP_160366574.1">
    <property type="nucleotide sequence ID" value="NZ_JACEIB010000007.1"/>
</dbReference>
<feature type="transmembrane region" description="Helical" evidence="4">
    <location>
        <begin position="174"/>
        <end position="194"/>
    </location>
</feature>
<dbReference type="InterPro" id="IPR036259">
    <property type="entry name" value="MFS_trans_sf"/>
</dbReference>
<dbReference type="InterPro" id="IPR020846">
    <property type="entry name" value="MFS_dom"/>
</dbReference>
<evidence type="ECO:0000256" key="2">
    <source>
        <dbReference type="ARBA" id="ARBA00022989"/>
    </source>
</evidence>
<feature type="transmembrane region" description="Helical" evidence="4">
    <location>
        <begin position="83"/>
        <end position="103"/>
    </location>
</feature>
<dbReference type="AlphaFoldDB" id="A0A838L6X8"/>
<dbReference type="PROSITE" id="PS50850">
    <property type="entry name" value="MFS"/>
    <property type="match status" value="1"/>
</dbReference>
<evidence type="ECO:0000256" key="3">
    <source>
        <dbReference type="ARBA" id="ARBA00023136"/>
    </source>
</evidence>
<keyword evidence="3 4" id="KW-0472">Membrane</keyword>
<feature type="transmembrane region" description="Helical" evidence="4">
    <location>
        <begin position="12"/>
        <end position="36"/>
    </location>
</feature>
<protein>
    <submittedName>
        <fullName evidence="6">MFS transporter</fullName>
    </submittedName>
</protein>
<dbReference type="InterPro" id="IPR011701">
    <property type="entry name" value="MFS"/>
</dbReference>
<evidence type="ECO:0000256" key="1">
    <source>
        <dbReference type="ARBA" id="ARBA00022692"/>
    </source>
</evidence>
<dbReference type="GO" id="GO:0022857">
    <property type="term" value="F:transmembrane transporter activity"/>
    <property type="evidence" value="ECO:0007669"/>
    <property type="project" value="InterPro"/>
</dbReference>
<reference evidence="6 7" key="1">
    <citation type="submission" date="2020-07" db="EMBL/GenBank/DDBJ databases">
        <authorList>
            <person name="Sun Q."/>
        </authorList>
    </citation>
    <scope>NUCLEOTIDE SEQUENCE [LARGE SCALE GENOMIC DNA]</scope>
    <source>
        <strain evidence="6 7">CGMCC 1.13654</strain>
    </source>
</reference>
<feature type="domain" description="Major facilitator superfamily (MFS) profile" evidence="5">
    <location>
        <begin position="16"/>
        <end position="404"/>
    </location>
</feature>
<dbReference type="EMBL" id="JACEIB010000007">
    <property type="protein sequence ID" value="MBA2934797.1"/>
    <property type="molecule type" value="Genomic_DNA"/>
</dbReference>
<feature type="transmembrane region" description="Helical" evidence="4">
    <location>
        <begin position="56"/>
        <end position="76"/>
    </location>
</feature>
<feature type="transmembrane region" description="Helical" evidence="4">
    <location>
        <begin position="231"/>
        <end position="248"/>
    </location>
</feature>
<feature type="transmembrane region" description="Helical" evidence="4">
    <location>
        <begin position="290"/>
        <end position="308"/>
    </location>
</feature>
<name>A0A838L6X8_9SPHN</name>
<feature type="transmembrane region" description="Helical" evidence="4">
    <location>
        <begin position="379"/>
        <end position="400"/>
    </location>
</feature>
<evidence type="ECO:0000313" key="7">
    <source>
        <dbReference type="Proteomes" id="UP000570166"/>
    </source>
</evidence>
<dbReference type="Pfam" id="PF07690">
    <property type="entry name" value="MFS_1"/>
    <property type="match status" value="1"/>
</dbReference>
<dbReference type="Gene3D" id="1.20.1250.20">
    <property type="entry name" value="MFS general substrate transporter like domains"/>
    <property type="match status" value="2"/>
</dbReference>
<gene>
    <name evidence="6" type="ORF">HZF05_11885</name>
</gene>
<feature type="transmembrane region" description="Helical" evidence="4">
    <location>
        <begin position="141"/>
        <end position="162"/>
    </location>
</feature>
<dbReference type="Proteomes" id="UP000570166">
    <property type="component" value="Unassembled WGS sequence"/>
</dbReference>
<proteinExistence type="predicted"/>
<dbReference type="InterPro" id="IPR050327">
    <property type="entry name" value="Proton-linked_MCT"/>
</dbReference>
<keyword evidence="1 4" id="KW-0812">Transmembrane</keyword>
<dbReference type="PANTHER" id="PTHR11360:SF308">
    <property type="entry name" value="BLL3089 PROTEIN"/>
    <property type="match status" value="1"/>
</dbReference>
<organism evidence="6 7">
    <name type="scientific">Sphingomonas chungangi</name>
    <dbReference type="NCBI Taxonomy" id="2683589"/>
    <lineage>
        <taxon>Bacteria</taxon>
        <taxon>Pseudomonadati</taxon>
        <taxon>Pseudomonadota</taxon>
        <taxon>Alphaproteobacteria</taxon>
        <taxon>Sphingomonadales</taxon>
        <taxon>Sphingomonadaceae</taxon>
        <taxon>Sphingomonas</taxon>
    </lineage>
</organism>
<dbReference type="PANTHER" id="PTHR11360">
    <property type="entry name" value="MONOCARBOXYLATE TRANSPORTER"/>
    <property type="match status" value="1"/>
</dbReference>
<feature type="transmembrane region" description="Helical" evidence="4">
    <location>
        <begin position="260"/>
        <end position="278"/>
    </location>
</feature>
<evidence type="ECO:0000259" key="5">
    <source>
        <dbReference type="PROSITE" id="PS50850"/>
    </source>
</evidence>
<evidence type="ECO:0000313" key="6">
    <source>
        <dbReference type="EMBL" id="MBA2934797.1"/>
    </source>
</evidence>